<keyword evidence="3" id="KW-0804">Transcription</keyword>
<reference evidence="6" key="1">
    <citation type="submission" date="2017-08" db="EMBL/GenBank/DDBJ databases">
        <title>Direct submision.</title>
        <authorList>
            <person name="Kim S.-J."/>
            <person name="Rhee S.-K."/>
        </authorList>
    </citation>
    <scope>NUCLEOTIDE SEQUENCE [LARGE SCALE GENOMIC DNA]</scope>
    <source>
        <strain evidence="6">GI5</strain>
    </source>
</reference>
<dbReference type="KEGG" id="kak:Kalk_07155"/>
<dbReference type="PANTHER" id="PTHR33164:SF57">
    <property type="entry name" value="MARR-FAMILY TRANSCRIPTIONAL REGULATOR"/>
    <property type="match status" value="1"/>
</dbReference>
<organism evidence="5 6">
    <name type="scientific">Ketobacter alkanivorans</name>
    <dbReference type="NCBI Taxonomy" id="1917421"/>
    <lineage>
        <taxon>Bacteria</taxon>
        <taxon>Pseudomonadati</taxon>
        <taxon>Pseudomonadota</taxon>
        <taxon>Gammaproteobacteria</taxon>
        <taxon>Pseudomonadales</taxon>
        <taxon>Ketobacteraceae</taxon>
        <taxon>Ketobacter</taxon>
    </lineage>
</organism>
<dbReference type="InterPro" id="IPR000835">
    <property type="entry name" value="HTH_MarR-typ"/>
</dbReference>
<dbReference type="SMART" id="SM00347">
    <property type="entry name" value="HTH_MARR"/>
    <property type="match status" value="1"/>
</dbReference>
<evidence type="ECO:0000313" key="6">
    <source>
        <dbReference type="Proteomes" id="UP000235116"/>
    </source>
</evidence>
<dbReference type="InterPro" id="IPR023187">
    <property type="entry name" value="Tscrpt_reg_MarR-type_CS"/>
</dbReference>
<dbReference type="OrthoDB" id="122135at2"/>
<name>A0A2K9LIX5_9GAMM</name>
<dbReference type="PANTHER" id="PTHR33164">
    <property type="entry name" value="TRANSCRIPTIONAL REGULATOR, MARR FAMILY"/>
    <property type="match status" value="1"/>
</dbReference>
<dbReference type="InterPro" id="IPR036388">
    <property type="entry name" value="WH-like_DNA-bd_sf"/>
</dbReference>
<evidence type="ECO:0000256" key="3">
    <source>
        <dbReference type="ARBA" id="ARBA00023163"/>
    </source>
</evidence>
<dbReference type="Proteomes" id="UP000235116">
    <property type="component" value="Chromosome"/>
</dbReference>
<evidence type="ECO:0000259" key="4">
    <source>
        <dbReference type="PROSITE" id="PS50995"/>
    </source>
</evidence>
<feature type="domain" description="HTH marR-type" evidence="4">
    <location>
        <begin position="15"/>
        <end position="149"/>
    </location>
</feature>
<dbReference type="RefSeq" id="WP_101893536.1">
    <property type="nucleotide sequence ID" value="NZ_CP022684.1"/>
</dbReference>
<keyword evidence="2" id="KW-0238">DNA-binding</keyword>
<keyword evidence="6" id="KW-1185">Reference proteome</keyword>
<dbReference type="PROSITE" id="PS50995">
    <property type="entry name" value="HTH_MARR_2"/>
    <property type="match status" value="1"/>
</dbReference>
<gene>
    <name evidence="5" type="ORF">Kalk_07155</name>
</gene>
<dbReference type="Pfam" id="PF12802">
    <property type="entry name" value="MarR_2"/>
    <property type="match status" value="1"/>
</dbReference>
<dbReference type="AlphaFoldDB" id="A0A2K9LIX5"/>
<proteinExistence type="predicted"/>
<dbReference type="PROSITE" id="PS01117">
    <property type="entry name" value="HTH_MARR_1"/>
    <property type="match status" value="1"/>
</dbReference>
<sequence length="155" mass="17231">MSKQKVSEQFDLGYPTNLMQLLLNYYEWFDNSLQQALAADGEKAFSKAQSAVFVNLAEGRNTAVDIARHIGVSKQAVNKTVNELVERGLLALVVDSEDKRSRRILPTEAGMEKGRQAAKALYELEQELARRIGGEQAKALRAILERPPGPVFEAK</sequence>
<dbReference type="SUPFAM" id="SSF46785">
    <property type="entry name" value="Winged helix' DNA-binding domain"/>
    <property type="match status" value="1"/>
</dbReference>
<dbReference type="GO" id="GO:0003677">
    <property type="term" value="F:DNA binding"/>
    <property type="evidence" value="ECO:0007669"/>
    <property type="project" value="UniProtKB-KW"/>
</dbReference>
<evidence type="ECO:0000256" key="1">
    <source>
        <dbReference type="ARBA" id="ARBA00023015"/>
    </source>
</evidence>
<accession>A0A2K9LIX5</accession>
<dbReference type="GO" id="GO:0003700">
    <property type="term" value="F:DNA-binding transcription factor activity"/>
    <property type="evidence" value="ECO:0007669"/>
    <property type="project" value="InterPro"/>
</dbReference>
<dbReference type="Gene3D" id="1.10.10.10">
    <property type="entry name" value="Winged helix-like DNA-binding domain superfamily/Winged helix DNA-binding domain"/>
    <property type="match status" value="1"/>
</dbReference>
<evidence type="ECO:0000256" key="2">
    <source>
        <dbReference type="ARBA" id="ARBA00023125"/>
    </source>
</evidence>
<protein>
    <recommendedName>
        <fullName evidence="4">HTH marR-type domain-containing protein</fullName>
    </recommendedName>
</protein>
<evidence type="ECO:0000313" key="5">
    <source>
        <dbReference type="EMBL" id="AUM12200.1"/>
    </source>
</evidence>
<dbReference type="GO" id="GO:0006950">
    <property type="term" value="P:response to stress"/>
    <property type="evidence" value="ECO:0007669"/>
    <property type="project" value="TreeGrafter"/>
</dbReference>
<keyword evidence="1" id="KW-0805">Transcription regulation</keyword>
<dbReference type="EMBL" id="CP022684">
    <property type="protein sequence ID" value="AUM12200.1"/>
    <property type="molecule type" value="Genomic_DNA"/>
</dbReference>
<dbReference type="InterPro" id="IPR036390">
    <property type="entry name" value="WH_DNA-bd_sf"/>
</dbReference>
<dbReference type="InterPro" id="IPR039422">
    <property type="entry name" value="MarR/SlyA-like"/>
</dbReference>